<keyword evidence="1" id="KW-0472">Membrane</keyword>
<feature type="transmembrane region" description="Helical" evidence="1">
    <location>
        <begin position="43"/>
        <end position="66"/>
    </location>
</feature>
<sequence>MRYRVRITYFCTTAVQNSYTSPEPLGIISAMVEEKSRVERQRLAWFVLLGSFSICAVITIAIPFVANGLLQNLTESLNIFVQANQGVVGLDDTTGDRTALLAGEAGTFIESGERVLTGDTATALIAVNPPNEEQLLARLQVYSNTDITLLEAATPRFAVSDQEHSLRLKLDSGRLRLTVPQFGERPSQIIITTPQSDITIQSSGQYAIIVNTEETQVTVQMGNLTVTAVDETASLNLIENQRGVVPTGSGPVGPLETERNLIANGDFSQELNRWIIFPWYVDRAGQPTGLVRVLDAGNEPRLNINRKGVGQADVQVRQSVNQDVADVGSLRLEVTFRIISQSLEVCGILGSECPLFLRVNYVDGGGLSNTWQHGFYAFGEPSEDRPDICTTCAMVQDTHERVLMEQEYFYQVDLREEIARQGRILPQFIESVTLVFSGHSFEVEVVDVTLLAAD</sequence>
<proteinExistence type="predicted"/>
<dbReference type="AlphaFoldDB" id="A0A3B0VHV1"/>
<name>A0A3B0VHV1_9ZZZZ</name>
<organism evidence="2">
    <name type="scientific">hydrothermal vent metagenome</name>
    <dbReference type="NCBI Taxonomy" id="652676"/>
    <lineage>
        <taxon>unclassified sequences</taxon>
        <taxon>metagenomes</taxon>
        <taxon>ecological metagenomes</taxon>
    </lineage>
</organism>
<keyword evidence="1" id="KW-0812">Transmembrane</keyword>
<accession>A0A3B0VHV1</accession>
<evidence type="ECO:0008006" key="3">
    <source>
        <dbReference type="Google" id="ProtNLM"/>
    </source>
</evidence>
<reference evidence="2" key="1">
    <citation type="submission" date="2018-06" db="EMBL/GenBank/DDBJ databases">
        <authorList>
            <person name="Zhirakovskaya E."/>
        </authorList>
    </citation>
    <scope>NUCLEOTIDE SEQUENCE</scope>
</reference>
<dbReference type="EMBL" id="UOEU01000268">
    <property type="protein sequence ID" value="VAW31656.1"/>
    <property type="molecule type" value="Genomic_DNA"/>
</dbReference>
<evidence type="ECO:0000313" key="2">
    <source>
        <dbReference type="EMBL" id="VAW31656.1"/>
    </source>
</evidence>
<evidence type="ECO:0000256" key="1">
    <source>
        <dbReference type="SAM" id="Phobius"/>
    </source>
</evidence>
<protein>
    <recommendedName>
        <fullName evidence="3">FecR protein domain-containing protein</fullName>
    </recommendedName>
</protein>
<keyword evidence="1" id="KW-1133">Transmembrane helix</keyword>
<gene>
    <name evidence="2" type="ORF">MNBD_CHLOROFLEXI01-5247</name>
</gene>